<dbReference type="EMBL" id="BAAACZ010000011">
    <property type="protein sequence ID" value="GAA0461684.1"/>
    <property type="molecule type" value="Genomic_DNA"/>
</dbReference>
<accession>A0ABP3JQS2</accession>
<sequence length="56" mass="6794">MIIYKGLLTKKMRQIIASHKDEAWNEDSCNNKNPNEFIMNELIRIFIIRYSMIKNY</sequence>
<reference evidence="2" key="1">
    <citation type="journal article" date="2019" name="Int. J. Syst. Evol. Microbiol.">
        <title>The Global Catalogue of Microorganisms (GCM) 10K type strain sequencing project: providing services to taxonomists for standard genome sequencing and annotation.</title>
        <authorList>
            <consortium name="The Broad Institute Genomics Platform"/>
            <consortium name="The Broad Institute Genome Sequencing Center for Infectious Disease"/>
            <person name="Wu L."/>
            <person name="Ma J."/>
        </authorList>
    </citation>
    <scope>NUCLEOTIDE SEQUENCE [LARGE SCALE GENOMIC DNA]</scope>
    <source>
        <strain evidence="2">JCM 14193</strain>
    </source>
</reference>
<comment type="caution">
    <text evidence="1">The sequence shown here is derived from an EMBL/GenBank/DDBJ whole genome shotgun (WGS) entry which is preliminary data.</text>
</comment>
<gene>
    <name evidence="1" type="ORF">GCM10008935_16430</name>
</gene>
<evidence type="ECO:0000313" key="1">
    <source>
        <dbReference type="EMBL" id="GAA0461684.1"/>
    </source>
</evidence>
<organism evidence="1 2">
    <name type="scientific">Alkalibacillus silvisoli</name>
    <dbReference type="NCBI Taxonomy" id="392823"/>
    <lineage>
        <taxon>Bacteria</taxon>
        <taxon>Bacillati</taxon>
        <taxon>Bacillota</taxon>
        <taxon>Bacilli</taxon>
        <taxon>Bacillales</taxon>
        <taxon>Bacillaceae</taxon>
        <taxon>Alkalibacillus</taxon>
    </lineage>
</organism>
<evidence type="ECO:0000313" key="2">
    <source>
        <dbReference type="Proteomes" id="UP001500740"/>
    </source>
</evidence>
<name>A0ABP3JQS2_9BACI</name>
<proteinExistence type="predicted"/>
<protein>
    <submittedName>
        <fullName evidence="1">Uncharacterized protein</fullName>
    </submittedName>
</protein>
<keyword evidence="2" id="KW-1185">Reference proteome</keyword>
<dbReference type="Proteomes" id="UP001500740">
    <property type="component" value="Unassembled WGS sequence"/>
</dbReference>